<proteinExistence type="predicted"/>
<dbReference type="PROSITE" id="PS50930">
    <property type="entry name" value="HTH_LYTTR"/>
    <property type="match status" value="1"/>
</dbReference>
<dbReference type="Gene3D" id="2.40.50.1020">
    <property type="entry name" value="LytTr DNA-binding domain"/>
    <property type="match status" value="1"/>
</dbReference>
<gene>
    <name evidence="4" type="ORF">FVB32_08460</name>
</gene>
<dbReference type="InterPro" id="IPR007492">
    <property type="entry name" value="LytTR_DNA-bd_dom"/>
</dbReference>
<dbReference type="SUPFAM" id="SSF52172">
    <property type="entry name" value="CheY-like"/>
    <property type="match status" value="1"/>
</dbReference>
<dbReference type="GO" id="GO:0003677">
    <property type="term" value="F:DNA binding"/>
    <property type="evidence" value="ECO:0007669"/>
    <property type="project" value="InterPro"/>
</dbReference>
<sequence length="255" mass="29756">MKATLIIVDDEPHARRYILSLLQKDIEIEILGECKNGREALELISTHKPDIILLDIQMPGISGIDVADSLKNSNSIVIFTTAYNQYALKAFETEAFNYLLKPFDEKRFFEVINRAKSIIQLKQRANFNNRIMRLFNDFNKSQSPQLTEFKIKDKGLERVIKISEVVYLEARSVYIIIHTKDKDILYRAALNLLEQQLPANFLRIHRSQIINLNEVTKYKYLNNNTFDFIMSNDQKITSSRSYKNQISNKLMESQN</sequence>
<dbReference type="RefSeq" id="WP_147743200.1">
    <property type="nucleotide sequence ID" value="NZ_VRUR01000001.1"/>
</dbReference>
<dbReference type="PROSITE" id="PS50110">
    <property type="entry name" value="RESPONSE_REGULATORY"/>
    <property type="match status" value="1"/>
</dbReference>
<comment type="caution">
    <text evidence="4">The sequence shown here is derived from an EMBL/GenBank/DDBJ whole genome shotgun (WGS) entry which is preliminary data.</text>
</comment>
<feature type="modified residue" description="4-aspartylphosphate" evidence="1">
    <location>
        <position position="55"/>
    </location>
</feature>
<evidence type="ECO:0000259" key="2">
    <source>
        <dbReference type="PROSITE" id="PS50110"/>
    </source>
</evidence>
<dbReference type="InterPro" id="IPR001789">
    <property type="entry name" value="Sig_transdc_resp-reg_receiver"/>
</dbReference>
<dbReference type="Pfam" id="PF00072">
    <property type="entry name" value="Response_reg"/>
    <property type="match status" value="1"/>
</dbReference>
<protein>
    <submittedName>
        <fullName evidence="4">Response regulator transcription factor</fullName>
    </submittedName>
</protein>
<dbReference type="EMBL" id="VRUR01000001">
    <property type="protein sequence ID" value="TXN38313.1"/>
    <property type="molecule type" value="Genomic_DNA"/>
</dbReference>
<evidence type="ECO:0000313" key="5">
    <source>
        <dbReference type="Proteomes" id="UP000321456"/>
    </source>
</evidence>
<dbReference type="Pfam" id="PF04397">
    <property type="entry name" value="LytTR"/>
    <property type="match status" value="1"/>
</dbReference>
<dbReference type="InterPro" id="IPR011006">
    <property type="entry name" value="CheY-like_superfamily"/>
</dbReference>
<dbReference type="Gene3D" id="3.40.50.2300">
    <property type="match status" value="1"/>
</dbReference>
<evidence type="ECO:0000256" key="1">
    <source>
        <dbReference type="PROSITE-ProRule" id="PRU00169"/>
    </source>
</evidence>
<reference evidence="4 5" key="1">
    <citation type="submission" date="2019-08" db="EMBL/GenBank/DDBJ databases">
        <title>Professor.</title>
        <authorList>
            <person name="Park J.S."/>
        </authorList>
    </citation>
    <scope>NUCLEOTIDE SEQUENCE [LARGE SCALE GENOMIC DNA]</scope>
    <source>
        <strain evidence="4 5">176CP5-101</strain>
    </source>
</reference>
<dbReference type="SMART" id="SM00850">
    <property type="entry name" value="LytTR"/>
    <property type="match status" value="1"/>
</dbReference>
<evidence type="ECO:0000259" key="3">
    <source>
        <dbReference type="PROSITE" id="PS50930"/>
    </source>
</evidence>
<keyword evidence="1" id="KW-0597">Phosphoprotein</keyword>
<dbReference type="AlphaFoldDB" id="A0A5C8VAB3"/>
<dbReference type="InterPro" id="IPR046947">
    <property type="entry name" value="LytR-like"/>
</dbReference>
<accession>A0A5C8VAB3</accession>
<organism evidence="4 5">
    <name type="scientific">Flagellimonas hymeniacidonis</name>
    <dbReference type="NCBI Taxonomy" id="2603628"/>
    <lineage>
        <taxon>Bacteria</taxon>
        <taxon>Pseudomonadati</taxon>
        <taxon>Bacteroidota</taxon>
        <taxon>Flavobacteriia</taxon>
        <taxon>Flavobacteriales</taxon>
        <taxon>Flavobacteriaceae</taxon>
        <taxon>Flagellimonas</taxon>
    </lineage>
</organism>
<keyword evidence="5" id="KW-1185">Reference proteome</keyword>
<dbReference type="SMART" id="SM00448">
    <property type="entry name" value="REC"/>
    <property type="match status" value="1"/>
</dbReference>
<evidence type="ECO:0000313" key="4">
    <source>
        <dbReference type="EMBL" id="TXN38313.1"/>
    </source>
</evidence>
<dbReference type="PANTHER" id="PTHR37299:SF1">
    <property type="entry name" value="STAGE 0 SPORULATION PROTEIN A HOMOLOG"/>
    <property type="match status" value="1"/>
</dbReference>
<name>A0A5C8VAB3_9FLAO</name>
<feature type="domain" description="HTH LytTR-type" evidence="3">
    <location>
        <begin position="149"/>
        <end position="252"/>
    </location>
</feature>
<dbReference type="PANTHER" id="PTHR37299">
    <property type="entry name" value="TRANSCRIPTIONAL REGULATOR-RELATED"/>
    <property type="match status" value="1"/>
</dbReference>
<dbReference type="Proteomes" id="UP000321456">
    <property type="component" value="Unassembled WGS sequence"/>
</dbReference>
<feature type="domain" description="Response regulatory" evidence="2">
    <location>
        <begin position="4"/>
        <end position="116"/>
    </location>
</feature>
<dbReference type="GO" id="GO:0000156">
    <property type="term" value="F:phosphorelay response regulator activity"/>
    <property type="evidence" value="ECO:0007669"/>
    <property type="project" value="InterPro"/>
</dbReference>